<reference evidence="3 4" key="1">
    <citation type="submission" date="2016-10" db="EMBL/GenBank/DDBJ databases">
        <authorList>
            <person name="de Groot N.N."/>
        </authorList>
    </citation>
    <scope>NUCLEOTIDE SEQUENCE [LARGE SCALE GENOMIC DNA]</scope>
    <source>
        <strain evidence="3 4">CGMCC 4.6945</strain>
    </source>
</reference>
<dbReference type="GO" id="GO:0055070">
    <property type="term" value="P:copper ion homeostasis"/>
    <property type="evidence" value="ECO:0007669"/>
    <property type="project" value="InterPro"/>
</dbReference>
<protein>
    <submittedName>
        <fullName evidence="3">Copper transport outer membrane protein, MctB</fullName>
    </submittedName>
</protein>
<feature type="coiled-coil region" evidence="1">
    <location>
        <begin position="41"/>
        <end position="68"/>
    </location>
</feature>
<evidence type="ECO:0000313" key="4">
    <source>
        <dbReference type="Proteomes" id="UP000199012"/>
    </source>
</evidence>
<dbReference type="RefSeq" id="WP_090033798.1">
    <property type="nucleotide sequence ID" value="NZ_BONM01000009.1"/>
</dbReference>
<dbReference type="EMBL" id="FOKA01000012">
    <property type="protein sequence ID" value="SFB28754.1"/>
    <property type="molecule type" value="Genomic_DNA"/>
</dbReference>
<dbReference type="InterPro" id="IPR021522">
    <property type="entry name" value="MctB"/>
</dbReference>
<evidence type="ECO:0000256" key="1">
    <source>
        <dbReference type="SAM" id="Coils"/>
    </source>
</evidence>
<sequence length="347" mass="35038">MIDFRYHLVSLISVFLALAVGIALGAGPLEETIGDTLTGQVDQLRVEREELRTQLQQSEAEQQDLEAFAAATGPQLLEGALAGRRVALVQLGESSPERVAAVDAALAAAGATTSARVTLTDAWTDPEQRPYRTALVGNLVEYLDPAPAEDAGTAAELAAALVQGLVRGDAANPDALGQDASLLLELLSTGDNALVTLQDPVTAPADAVVVLQPLQTDDAGNVTDPVATPTTDSTEAAVALLRAGGTYAEGAVLADGPETGDTLTTAVLADADLAAELTTVTGTQGVVGQTVLPLALAADIAGTVGHYGTGDGETVLPPSVTLPAPDRTPTSVPEQPTDGADAGTGEG</sequence>
<dbReference type="STRING" id="988821.SAMN05421867_112116"/>
<dbReference type="Pfam" id="PF11382">
    <property type="entry name" value="MctB"/>
    <property type="match status" value="1"/>
</dbReference>
<dbReference type="GO" id="GO:0016020">
    <property type="term" value="C:membrane"/>
    <property type="evidence" value="ECO:0007669"/>
    <property type="project" value="InterPro"/>
</dbReference>
<evidence type="ECO:0000256" key="2">
    <source>
        <dbReference type="SAM" id="MobiDB-lite"/>
    </source>
</evidence>
<gene>
    <name evidence="3" type="ORF">SAMN05421867_112116</name>
</gene>
<dbReference type="Proteomes" id="UP000199012">
    <property type="component" value="Unassembled WGS sequence"/>
</dbReference>
<proteinExistence type="predicted"/>
<feature type="region of interest" description="Disordered" evidence="2">
    <location>
        <begin position="309"/>
        <end position="347"/>
    </location>
</feature>
<evidence type="ECO:0000313" key="3">
    <source>
        <dbReference type="EMBL" id="SFB28754.1"/>
    </source>
</evidence>
<accession>A0A1I0ZSN7</accession>
<name>A0A1I0ZSN7_9CELL</name>
<dbReference type="OrthoDB" id="4350157at2"/>
<organism evidence="3 4">
    <name type="scientific">Cellulomonas marina</name>
    <dbReference type="NCBI Taxonomy" id="988821"/>
    <lineage>
        <taxon>Bacteria</taxon>
        <taxon>Bacillati</taxon>
        <taxon>Actinomycetota</taxon>
        <taxon>Actinomycetes</taxon>
        <taxon>Micrococcales</taxon>
        <taxon>Cellulomonadaceae</taxon>
        <taxon>Cellulomonas</taxon>
    </lineage>
</organism>
<keyword evidence="1" id="KW-0175">Coiled coil</keyword>
<keyword evidence="4" id="KW-1185">Reference proteome</keyword>
<dbReference type="AlphaFoldDB" id="A0A1I0ZSN7"/>